<dbReference type="InterPro" id="IPR001444">
    <property type="entry name" value="Flag_bb_rod_N"/>
</dbReference>
<accession>A0A917M699</accession>
<dbReference type="Pfam" id="PF06429">
    <property type="entry name" value="Flg_bbr_C"/>
    <property type="match status" value="1"/>
</dbReference>
<keyword evidence="11" id="KW-1185">Reference proteome</keyword>
<comment type="subcellular location">
    <subcellularLocation>
        <location evidence="1 5">Bacterial flagellum basal body</location>
    </subcellularLocation>
</comment>
<dbReference type="Proteomes" id="UP000647241">
    <property type="component" value="Unassembled WGS sequence"/>
</dbReference>
<evidence type="ECO:0000313" key="10">
    <source>
        <dbReference type="EMBL" id="GGG81706.1"/>
    </source>
</evidence>
<dbReference type="EMBL" id="BMGT01000003">
    <property type="protein sequence ID" value="GGG81706.1"/>
    <property type="molecule type" value="Genomic_DNA"/>
</dbReference>
<reference evidence="10" key="2">
    <citation type="submission" date="2020-09" db="EMBL/GenBank/DDBJ databases">
        <authorList>
            <person name="Sun Q."/>
            <person name="Zhou Y."/>
        </authorList>
    </citation>
    <scope>NUCLEOTIDE SEQUENCE</scope>
    <source>
        <strain evidence="10">CGMCC 1.12997</strain>
    </source>
</reference>
<evidence type="ECO:0000259" key="7">
    <source>
        <dbReference type="Pfam" id="PF06429"/>
    </source>
</evidence>
<keyword evidence="10" id="KW-0966">Cell projection</keyword>
<comment type="caution">
    <text evidence="10">The sequence shown here is derived from an EMBL/GenBank/DDBJ whole genome shotgun (WGS) entry which is preliminary data.</text>
</comment>
<dbReference type="PANTHER" id="PTHR30435:SF19">
    <property type="entry name" value="FLAGELLAR BASAL-BODY ROD PROTEIN FLGG"/>
    <property type="match status" value="1"/>
</dbReference>
<dbReference type="GO" id="GO:0071978">
    <property type="term" value="P:bacterial-type flagellum-dependent swarming motility"/>
    <property type="evidence" value="ECO:0007669"/>
    <property type="project" value="TreeGrafter"/>
</dbReference>
<dbReference type="Pfam" id="PF00460">
    <property type="entry name" value="Flg_bb_rod"/>
    <property type="match status" value="1"/>
</dbReference>
<evidence type="ECO:0000313" key="11">
    <source>
        <dbReference type="Proteomes" id="UP000647241"/>
    </source>
</evidence>
<evidence type="ECO:0000256" key="4">
    <source>
        <dbReference type="ARBA" id="ARBA00023143"/>
    </source>
</evidence>
<dbReference type="SUPFAM" id="SSF117143">
    <property type="entry name" value="Flagellar hook protein flgE"/>
    <property type="match status" value="1"/>
</dbReference>
<feature type="domain" description="Flagellar hook protein FlgE D2" evidence="8">
    <location>
        <begin position="166"/>
        <end position="289"/>
    </location>
</feature>
<comment type="similarity">
    <text evidence="2 5">Belongs to the flagella basal body rod proteins family.</text>
</comment>
<dbReference type="Gene3D" id="2.60.98.20">
    <property type="entry name" value="Flagellar hook protein FlgE"/>
    <property type="match status" value="1"/>
</dbReference>
<evidence type="ECO:0000259" key="6">
    <source>
        <dbReference type="Pfam" id="PF00460"/>
    </source>
</evidence>
<dbReference type="InterPro" id="IPR020013">
    <property type="entry name" value="Flagellar_FlgE/F/G"/>
</dbReference>
<gene>
    <name evidence="10" type="primary">flgE</name>
    <name evidence="10" type="ORF">GCM10011585_26480</name>
</gene>
<feature type="domain" description="Flagellar basal-body/hook protein C-terminal" evidence="7">
    <location>
        <begin position="364"/>
        <end position="407"/>
    </location>
</feature>
<dbReference type="InterPro" id="IPR011491">
    <property type="entry name" value="FlgE_D2"/>
</dbReference>
<evidence type="ECO:0000259" key="8">
    <source>
        <dbReference type="Pfam" id="PF07559"/>
    </source>
</evidence>
<keyword evidence="10" id="KW-0969">Cilium</keyword>
<proteinExistence type="inferred from homology"/>
<protein>
    <recommendedName>
        <fullName evidence="3">Flagellar hook protein FlgE</fullName>
    </recommendedName>
</protein>
<dbReference type="AlphaFoldDB" id="A0A917M699"/>
<evidence type="ECO:0000256" key="1">
    <source>
        <dbReference type="ARBA" id="ARBA00004117"/>
    </source>
</evidence>
<dbReference type="InterPro" id="IPR010930">
    <property type="entry name" value="Flg_bb/hook_C_dom"/>
</dbReference>
<dbReference type="PROSITE" id="PS00588">
    <property type="entry name" value="FLAGELLA_BB_ROD"/>
    <property type="match status" value="1"/>
</dbReference>
<feature type="domain" description="Flagellar hook protein FlgE/F/G-like D1" evidence="9">
    <location>
        <begin position="87"/>
        <end position="149"/>
    </location>
</feature>
<name>A0A917M699_9BACT</name>
<dbReference type="InterPro" id="IPR037925">
    <property type="entry name" value="FlgE/F/G-like"/>
</dbReference>
<dbReference type="Pfam" id="PF07559">
    <property type="entry name" value="FlgE_D2"/>
    <property type="match status" value="1"/>
</dbReference>
<evidence type="ECO:0000256" key="3">
    <source>
        <dbReference type="ARBA" id="ARBA00019015"/>
    </source>
</evidence>
<dbReference type="NCBIfam" id="TIGR03506">
    <property type="entry name" value="FlgEFG_subfam"/>
    <property type="match status" value="1"/>
</dbReference>
<feature type="domain" description="Flagellar basal body rod protein N-terminal" evidence="6">
    <location>
        <begin position="6"/>
        <end position="34"/>
    </location>
</feature>
<reference evidence="10" key="1">
    <citation type="journal article" date="2014" name="Int. J. Syst. Evol. Microbiol.">
        <title>Complete genome sequence of Corynebacterium casei LMG S-19264T (=DSM 44701T), isolated from a smear-ripened cheese.</title>
        <authorList>
            <consortium name="US DOE Joint Genome Institute (JGI-PGF)"/>
            <person name="Walter F."/>
            <person name="Albersmeier A."/>
            <person name="Kalinowski J."/>
            <person name="Ruckert C."/>
        </authorList>
    </citation>
    <scope>NUCLEOTIDE SEQUENCE</scope>
    <source>
        <strain evidence="10">CGMCC 1.12997</strain>
    </source>
</reference>
<dbReference type="InterPro" id="IPR037058">
    <property type="entry name" value="Falgellar_hook_FlgE_sf"/>
</dbReference>
<organism evidence="10 11">
    <name type="scientific">Edaphobacter dinghuensis</name>
    <dbReference type="NCBI Taxonomy" id="1560005"/>
    <lineage>
        <taxon>Bacteria</taxon>
        <taxon>Pseudomonadati</taxon>
        <taxon>Acidobacteriota</taxon>
        <taxon>Terriglobia</taxon>
        <taxon>Terriglobales</taxon>
        <taxon>Acidobacteriaceae</taxon>
        <taxon>Edaphobacter</taxon>
    </lineage>
</organism>
<dbReference type="Pfam" id="PF22692">
    <property type="entry name" value="LlgE_F_G_D1"/>
    <property type="match status" value="1"/>
</dbReference>
<evidence type="ECO:0000256" key="2">
    <source>
        <dbReference type="ARBA" id="ARBA00009677"/>
    </source>
</evidence>
<dbReference type="PANTHER" id="PTHR30435">
    <property type="entry name" value="FLAGELLAR PROTEIN"/>
    <property type="match status" value="1"/>
</dbReference>
<evidence type="ECO:0000259" key="9">
    <source>
        <dbReference type="Pfam" id="PF22692"/>
    </source>
</evidence>
<dbReference type="InterPro" id="IPR019776">
    <property type="entry name" value="Flagellar_basal_body_rod_CS"/>
</dbReference>
<dbReference type="InterPro" id="IPR053967">
    <property type="entry name" value="LlgE_F_G-like_D1"/>
</dbReference>
<keyword evidence="4 5" id="KW-0975">Bacterial flagellum</keyword>
<dbReference type="GO" id="GO:0009425">
    <property type="term" value="C:bacterial-type flagellum basal body"/>
    <property type="evidence" value="ECO:0007669"/>
    <property type="project" value="UniProtKB-SubCell"/>
</dbReference>
<keyword evidence="10" id="KW-0282">Flagellum</keyword>
<dbReference type="RefSeq" id="WP_188554676.1">
    <property type="nucleotide sequence ID" value="NZ_BMGT01000003.1"/>
</dbReference>
<sequence length="409" mass="41678">MGSFSTALSGLSADSVALNTIGNNLANLNTTAFKKQTTNFEDLFYQQIGENGANDAIQVGVGTKVASTSTSYLQGSLNPTGDTNDMALSGDGFFVVQQNGIQSLTRAGDFQLDSNGHLITTDGESVMGYNAVNGVISGSSSLAPLTLPTGSTESAKATQNFSLTANLNAGATTGTTFSTPVQVYDSLGQTHQLTISFTKTAANTWSYNVSLPAGDYTGTAANTTGTLTFDSSGNLVSPTGTLSGIKFPGLPNGASDLSFNWNLDDSSGNPTVSQTTAASAGSASAQDGFTSGVYNGFGVDSSGVITATYSNGQKQIVGQVAVATVANDQGLTVTGNNNYMTTASSGQANIGVAGTGSRGTITDSALELSNVDISSEFADLIVAQRAFEANSKTVTTFDTVTQDTLSMIR</sequence>
<evidence type="ECO:0000256" key="5">
    <source>
        <dbReference type="RuleBase" id="RU362116"/>
    </source>
</evidence>